<gene>
    <name evidence="2" type="ORF">BATDEDRAFT_26786</name>
</gene>
<dbReference type="InParanoid" id="F4P8Z1"/>
<organism evidence="2 3">
    <name type="scientific">Batrachochytrium dendrobatidis (strain JAM81 / FGSC 10211)</name>
    <name type="common">Frog chytrid fungus</name>
    <dbReference type="NCBI Taxonomy" id="684364"/>
    <lineage>
        <taxon>Eukaryota</taxon>
        <taxon>Fungi</taxon>
        <taxon>Fungi incertae sedis</taxon>
        <taxon>Chytridiomycota</taxon>
        <taxon>Chytridiomycota incertae sedis</taxon>
        <taxon>Chytridiomycetes</taxon>
        <taxon>Rhizophydiales</taxon>
        <taxon>Rhizophydiales incertae sedis</taxon>
        <taxon>Batrachochytrium</taxon>
    </lineage>
</organism>
<protein>
    <recommendedName>
        <fullName evidence="4">CUE domain-containing protein</fullName>
    </recommendedName>
</protein>
<dbReference type="CDD" id="cd14279">
    <property type="entry name" value="CUE"/>
    <property type="match status" value="2"/>
</dbReference>
<dbReference type="HOGENOM" id="CLU_1038217_0_0_1"/>
<reference evidence="2 3" key="1">
    <citation type="submission" date="2009-12" db="EMBL/GenBank/DDBJ databases">
        <title>The draft genome of Batrachochytrium dendrobatidis.</title>
        <authorList>
            <consortium name="US DOE Joint Genome Institute (JGI-PGF)"/>
            <person name="Kuo A."/>
            <person name="Salamov A."/>
            <person name="Schmutz J."/>
            <person name="Lucas S."/>
            <person name="Pitluck S."/>
            <person name="Rosenblum E."/>
            <person name="Stajich J."/>
            <person name="Eisen M."/>
            <person name="Grigoriev I.V."/>
        </authorList>
    </citation>
    <scope>NUCLEOTIDE SEQUENCE [LARGE SCALE GENOMIC DNA]</scope>
    <source>
        <strain evidence="3">JAM81 / FGSC 10211</strain>
    </source>
</reference>
<dbReference type="EMBL" id="GL882889">
    <property type="protein sequence ID" value="EGF78086.1"/>
    <property type="molecule type" value="Genomic_DNA"/>
</dbReference>
<feature type="compositionally biased region" description="Polar residues" evidence="1">
    <location>
        <begin position="129"/>
        <end position="141"/>
    </location>
</feature>
<dbReference type="OrthoDB" id="2159633at2759"/>
<evidence type="ECO:0000256" key="1">
    <source>
        <dbReference type="SAM" id="MobiDB-lite"/>
    </source>
</evidence>
<sequence length="268" mass="29468">MADAKMIILETIFSDVDPSIIESTLTAHDGDLLETQAYLEKYFTSNKAAAAALGPRNQTFQESTMVDSIQINTLASHFPTIDPSVLKSVLDVFNNNMDEAYTYLEEKGHAMHYRKIAQTLTDQPESDLNVDTSQQIQSHDASTSSTSLETEPLPPYTSVSDILLKELSENPFSDPVLEPTFALTTAQESRTSIPPPLPPRTRHIDSSINQTQLAQQNIQLDCNNIANAHVQFSEFSNQPASAQTPVSPPRGIAAFSPSQISGWENTAW</sequence>
<evidence type="ECO:0000313" key="2">
    <source>
        <dbReference type="EMBL" id="EGF78086.1"/>
    </source>
</evidence>
<dbReference type="GeneID" id="18239135"/>
<accession>F4P8Z1</accession>
<proteinExistence type="predicted"/>
<evidence type="ECO:0000313" key="3">
    <source>
        <dbReference type="Proteomes" id="UP000007241"/>
    </source>
</evidence>
<name>F4P8Z1_BATDJ</name>
<dbReference type="RefSeq" id="XP_006681052.1">
    <property type="nucleotide sequence ID" value="XM_006680989.1"/>
</dbReference>
<feature type="compositionally biased region" description="Low complexity" evidence="1">
    <location>
        <begin position="142"/>
        <end position="151"/>
    </location>
</feature>
<dbReference type="AlphaFoldDB" id="F4P8Z1"/>
<feature type="region of interest" description="Disordered" evidence="1">
    <location>
        <begin position="123"/>
        <end position="154"/>
    </location>
</feature>
<keyword evidence="3" id="KW-1185">Reference proteome</keyword>
<dbReference type="Proteomes" id="UP000007241">
    <property type="component" value="Unassembled WGS sequence"/>
</dbReference>
<evidence type="ECO:0008006" key="4">
    <source>
        <dbReference type="Google" id="ProtNLM"/>
    </source>
</evidence>